<feature type="active site" evidence="5">
    <location>
        <position position="293"/>
    </location>
</feature>
<dbReference type="InterPro" id="IPR001461">
    <property type="entry name" value="Aspartic_peptidase_A1"/>
</dbReference>
<gene>
    <name evidence="10" type="ORF">ATY40_BA7500323</name>
</gene>
<feature type="active site" evidence="5">
    <location>
        <position position="91"/>
    </location>
</feature>
<name>A0A1B2J7F0_PICPA</name>
<dbReference type="AlphaFoldDB" id="A0A1B2J7F0"/>
<evidence type="ECO:0000313" key="11">
    <source>
        <dbReference type="Proteomes" id="UP000094565"/>
    </source>
</evidence>
<dbReference type="GO" id="GO:0005576">
    <property type="term" value="C:extracellular region"/>
    <property type="evidence" value="ECO:0007669"/>
    <property type="project" value="UniProtKB-ARBA"/>
</dbReference>
<proteinExistence type="inferred from homology"/>
<evidence type="ECO:0000256" key="3">
    <source>
        <dbReference type="ARBA" id="ARBA00022750"/>
    </source>
</evidence>
<feature type="region of interest" description="Disordered" evidence="8">
    <location>
        <begin position="456"/>
        <end position="482"/>
    </location>
</feature>
<dbReference type="PROSITE" id="PS00141">
    <property type="entry name" value="ASP_PROTEASE"/>
    <property type="match status" value="1"/>
</dbReference>
<dbReference type="OrthoDB" id="771136at2759"/>
<keyword evidence="7" id="KW-0378">Hydrolase</keyword>
<dbReference type="Gene3D" id="2.40.70.10">
    <property type="entry name" value="Acid Proteases"/>
    <property type="match status" value="2"/>
</dbReference>
<organism evidence="10 11">
    <name type="scientific">Komagataella pastoris</name>
    <name type="common">Yeast</name>
    <name type="synonym">Pichia pastoris</name>
    <dbReference type="NCBI Taxonomy" id="4922"/>
    <lineage>
        <taxon>Eukaryota</taxon>
        <taxon>Fungi</taxon>
        <taxon>Dikarya</taxon>
        <taxon>Ascomycota</taxon>
        <taxon>Saccharomycotina</taxon>
        <taxon>Pichiomycetes</taxon>
        <taxon>Pichiales</taxon>
        <taxon>Pichiaceae</taxon>
        <taxon>Komagataella</taxon>
    </lineage>
</organism>
<protein>
    <submittedName>
        <fullName evidence="10">BA75_00323T0</fullName>
    </submittedName>
</protein>
<dbReference type="PANTHER" id="PTHR47966">
    <property type="entry name" value="BETA-SITE APP-CLEAVING ENZYME, ISOFORM A-RELATED"/>
    <property type="match status" value="1"/>
</dbReference>
<evidence type="ECO:0000256" key="4">
    <source>
        <dbReference type="ARBA" id="ARBA00023157"/>
    </source>
</evidence>
<dbReference type="PRINTS" id="PR00792">
    <property type="entry name" value="PEPSIN"/>
</dbReference>
<keyword evidence="7" id="KW-0645">Protease</keyword>
<dbReference type="Pfam" id="PF00026">
    <property type="entry name" value="Asp"/>
    <property type="match status" value="1"/>
</dbReference>
<dbReference type="InterPro" id="IPR021109">
    <property type="entry name" value="Peptidase_aspartic_dom_sf"/>
</dbReference>
<dbReference type="GO" id="GO:0006508">
    <property type="term" value="P:proteolysis"/>
    <property type="evidence" value="ECO:0007669"/>
    <property type="project" value="UniProtKB-KW"/>
</dbReference>
<keyword evidence="11" id="KW-1185">Reference proteome</keyword>
<evidence type="ECO:0000256" key="6">
    <source>
        <dbReference type="PIRSR" id="PIRSR601461-2"/>
    </source>
</evidence>
<reference evidence="10 11" key="1">
    <citation type="submission" date="2016-02" db="EMBL/GenBank/DDBJ databases">
        <title>Comparative genomic and transcriptomic foundation for Pichia pastoris.</title>
        <authorList>
            <person name="Love K.R."/>
            <person name="Shah K.A."/>
            <person name="Whittaker C.A."/>
            <person name="Wu J."/>
            <person name="Bartlett M.C."/>
            <person name="Ma D."/>
            <person name="Leeson R.L."/>
            <person name="Priest M."/>
            <person name="Young S.K."/>
            <person name="Love J.C."/>
        </authorList>
    </citation>
    <scope>NUCLEOTIDE SEQUENCE [LARGE SCALE GENOMIC DNA]</scope>
    <source>
        <strain evidence="10 11">ATCC 28485</strain>
    </source>
</reference>
<evidence type="ECO:0000313" key="10">
    <source>
        <dbReference type="EMBL" id="ANZ73882.1"/>
    </source>
</evidence>
<evidence type="ECO:0000259" key="9">
    <source>
        <dbReference type="PROSITE" id="PS51767"/>
    </source>
</evidence>
<dbReference type="InterPro" id="IPR001969">
    <property type="entry name" value="Aspartic_peptidase_AS"/>
</dbReference>
<evidence type="ECO:0000256" key="2">
    <source>
        <dbReference type="ARBA" id="ARBA00022729"/>
    </source>
</evidence>
<evidence type="ECO:0000256" key="1">
    <source>
        <dbReference type="ARBA" id="ARBA00007447"/>
    </source>
</evidence>
<dbReference type="PROSITE" id="PS51767">
    <property type="entry name" value="PEPTIDASE_A1"/>
    <property type="match status" value="1"/>
</dbReference>
<accession>A0A1B2J7F0</accession>
<dbReference type="EMBL" id="CP014584">
    <property type="protein sequence ID" value="ANZ73882.1"/>
    <property type="molecule type" value="Genomic_DNA"/>
</dbReference>
<evidence type="ECO:0000256" key="5">
    <source>
        <dbReference type="PIRSR" id="PIRSR601461-1"/>
    </source>
</evidence>
<dbReference type="Proteomes" id="UP000094565">
    <property type="component" value="Chromosome 1"/>
</dbReference>
<keyword evidence="3 7" id="KW-0064">Aspartyl protease</keyword>
<keyword evidence="4 6" id="KW-1015">Disulfide bond</keyword>
<feature type="compositionally biased region" description="Low complexity" evidence="8">
    <location>
        <begin position="461"/>
        <end position="476"/>
    </location>
</feature>
<evidence type="ECO:0000256" key="8">
    <source>
        <dbReference type="SAM" id="MobiDB-lite"/>
    </source>
</evidence>
<feature type="disulfide bond" evidence="6">
    <location>
        <begin position="328"/>
        <end position="368"/>
    </location>
</feature>
<keyword evidence="2" id="KW-0732">Signal</keyword>
<sequence length="506" mass="55520">MHHSTQITPAIGLSPENFAYNRALCLPLSPARVIKMLPIQLFNVFLLFSLKLAAAEDKYQKLNLTRINDEYYGVDVEVGSDEQEIKKVVLDTGSSDFWILDKSFCNSPTSEAQENKNGQSNEESCEIYGSFDSENSDTFQATGQVFNLTYGDTSAESTGSSGVQGIDQLRVGDIHIDELYFGLATNATGLPPVLGIGQIGQEGSNSFYPNFPYQMKKEGLIDVVAYSLSLGKSKGELLFGAMDHSKYNGTLLKTPILQVGVPGTQVLLTGVALRNGSSSIFDKTDNKGFIYFDSGTTVSTLPSEHFDDLFKHHGWEYDTDNEQYTINCDSEGEKSIRDLTLEYTIAGDIVIKVPFEDIIMNNEDDGKCLSAVLVSDQTSYSLSDDTAYFVAGDEVLRNAYVVYNLETQELAIAPAVDNPEDTEEDIEIISEDFDIPEAKDYSVSLDYRNTTLPATTDYLPSSTSSGSVSEETGSTSQNSTSEGIAASSMKPLTLWSFIVFFCQFLI</sequence>
<dbReference type="GO" id="GO:0004190">
    <property type="term" value="F:aspartic-type endopeptidase activity"/>
    <property type="evidence" value="ECO:0007669"/>
    <property type="project" value="UniProtKB-KW"/>
</dbReference>
<feature type="domain" description="Peptidase A1" evidence="9">
    <location>
        <begin position="72"/>
        <end position="413"/>
    </location>
</feature>
<dbReference type="PANTHER" id="PTHR47966:SF65">
    <property type="entry name" value="ASPARTIC-TYPE ENDOPEPTIDASE"/>
    <property type="match status" value="1"/>
</dbReference>
<evidence type="ECO:0000256" key="7">
    <source>
        <dbReference type="RuleBase" id="RU000454"/>
    </source>
</evidence>
<comment type="similarity">
    <text evidence="1 7">Belongs to the peptidase A1 family.</text>
</comment>
<dbReference type="InterPro" id="IPR033121">
    <property type="entry name" value="PEPTIDASE_A1"/>
</dbReference>
<dbReference type="SUPFAM" id="SSF50630">
    <property type="entry name" value="Acid proteases"/>
    <property type="match status" value="1"/>
</dbReference>